<name>A0ABS9PVD7_9CORY</name>
<proteinExistence type="predicted"/>
<dbReference type="RefSeq" id="WP_239180828.1">
    <property type="nucleotide sequence ID" value="NZ_JAKRDF010000011.1"/>
</dbReference>
<keyword evidence="2" id="KW-1185">Reference proteome</keyword>
<gene>
    <name evidence="1" type="ORF">MHK08_09320</name>
</gene>
<comment type="caution">
    <text evidence="1">The sequence shown here is derived from an EMBL/GenBank/DDBJ whole genome shotgun (WGS) entry which is preliminary data.</text>
</comment>
<accession>A0ABS9PVD7</accession>
<dbReference type="Proteomes" id="UP001521911">
    <property type="component" value="Unassembled WGS sequence"/>
</dbReference>
<reference evidence="1 2" key="1">
    <citation type="submission" date="2022-02" db="EMBL/GenBank/DDBJ databases">
        <title>Uncovering new skin microbiome diversity through culturing and metagenomics.</title>
        <authorList>
            <person name="Conlan S."/>
            <person name="Deming C."/>
            <person name="Nisc Comparative Sequencing Program N."/>
            <person name="Segre J.A."/>
        </authorList>
    </citation>
    <scope>NUCLEOTIDE SEQUENCE [LARGE SCALE GENOMIC DNA]</scope>
    <source>
        <strain evidence="1 2">ACRQV</strain>
    </source>
</reference>
<sequence>MKKNFSRLPSRKGVQAGASEPNCLDVESKFHSLWSAMERQVGEGIEVSRWIDKLLSFDGRLTGSEALISLSPREKVLRRLLRDSDWNPCGEKDDQVALRISLLVHGKIKLEVFPTEEKVDYLREDEIGYRTVFCPDLSQAVERELESCQSSSISISRRVSLVIKEYHQRGELARRVRSVNQALREIPPVCCYWNGEAVQNFREPRSLPSQQDCSAHVLDFTEEEVLGPVTARVLYFFWACELLKAGGPNSLETLNGQDLGSVMKRRLPQGLENEKCRRIEGVTRRKIVSEVDITNSAEGDTNPSKLCEDREYTLAGFVELASETIEQIKFQTRSDVVMTRGFREIGALRKALDEGTIEELSGFDMYSHYCWVLGGDRHTEDELHAISSRMRYNSWHLQPWGNTSPAEMCPMRYHPATLPDISSNLDFHHTGHIRYSVRHAIRAPYSLSHGGEQLLGFGDIRAMRQSGERYTDEDLMNCVTASRRMGEYLSALLEKSSVTEFSAESCRLPESLGDRIANGC</sequence>
<organism evidence="1 2">
    <name type="scientific">Corynebacterium singulare</name>
    <dbReference type="NCBI Taxonomy" id="161899"/>
    <lineage>
        <taxon>Bacteria</taxon>
        <taxon>Bacillati</taxon>
        <taxon>Actinomycetota</taxon>
        <taxon>Actinomycetes</taxon>
        <taxon>Mycobacteriales</taxon>
        <taxon>Corynebacteriaceae</taxon>
        <taxon>Corynebacterium</taxon>
    </lineage>
</organism>
<dbReference type="EMBL" id="JAKRDF010000011">
    <property type="protein sequence ID" value="MCG7276668.1"/>
    <property type="molecule type" value="Genomic_DNA"/>
</dbReference>
<protein>
    <submittedName>
        <fullName evidence="1">Uncharacterized protein</fullName>
    </submittedName>
</protein>
<evidence type="ECO:0000313" key="1">
    <source>
        <dbReference type="EMBL" id="MCG7276668.1"/>
    </source>
</evidence>
<evidence type="ECO:0000313" key="2">
    <source>
        <dbReference type="Proteomes" id="UP001521911"/>
    </source>
</evidence>